<dbReference type="EMBL" id="MU152184">
    <property type="protein sequence ID" value="KAF9440907.1"/>
    <property type="molecule type" value="Genomic_DNA"/>
</dbReference>
<evidence type="ECO:0000256" key="1">
    <source>
        <dbReference type="SAM" id="MobiDB-lite"/>
    </source>
</evidence>
<feature type="region of interest" description="Disordered" evidence="1">
    <location>
        <begin position="158"/>
        <end position="177"/>
    </location>
</feature>
<name>A0A9P5X033_9AGAR</name>
<dbReference type="Proteomes" id="UP000807342">
    <property type="component" value="Unassembled WGS sequence"/>
</dbReference>
<reference evidence="2" key="1">
    <citation type="submission" date="2020-11" db="EMBL/GenBank/DDBJ databases">
        <authorList>
            <consortium name="DOE Joint Genome Institute"/>
            <person name="Ahrendt S."/>
            <person name="Riley R."/>
            <person name="Andreopoulos W."/>
            <person name="Labutti K."/>
            <person name="Pangilinan J."/>
            <person name="Ruiz-Duenas F.J."/>
            <person name="Barrasa J.M."/>
            <person name="Sanchez-Garcia M."/>
            <person name="Camarero S."/>
            <person name="Miyauchi S."/>
            <person name="Serrano A."/>
            <person name="Linde D."/>
            <person name="Babiker R."/>
            <person name="Drula E."/>
            <person name="Ayuso-Fernandez I."/>
            <person name="Pacheco R."/>
            <person name="Padilla G."/>
            <person name="Ferreira P."/>
            <person name="Barriuso J."/>
            <person name="Kellner H."/>
            <person name="Castanera R."/>
            <person name="Alfaro M."/>
            <person name="Ramirez L."/>
            <person name="Pisabarro A.G."/>
            <person name="Kuo A."/>
            <person name="Tritt A."/>
            <person name="Lipzen A."/>
            <person name="He G."/>
            <person name="Yan M."/>
            <person name="Ng V."/>
            <person name="Cullen D."/>
            <person name="Martin F."/>
            <person name="Rosso M.-N."/>
            <person name="Henrissat B."/>
            <person name="Hibbett D."/>
            <person name="Martinez A.T."/>
            <person name="Grigoriev I.V."/>
        </authorList>
    </citation>
    <scope>NUCLEOTIDE SEQUENCE</scope>
    <source>
        <strain evidence="2">MF-IS2</strain>
    </source>
</reference>
<sequence>MLKAKPDIILGICITAGYNTNIQLPSNPAAEHPHPTLVLVWFTAVSYLSGAIYGEWQGMGMRQGDIGVEPWDEYQGVISCMVTVDESVVVLYLGRVDESQQGTQACMHEVTLIEAMMEPVYWSQERESRQGCYGYKVHVKLFAWKDYSVIVDKTKDKKIEGDEGPDENVHGQVKRESQQPPIMLRGIPAAAHHVEGIPSIVHHVQ</sequence>
<keyword evidence="3" id="KW-1185">Reference proteome</keyword>
<gene>
    <name evidence="2" type="ORF">P691DRAFT_781111</name>
</gene>
<accession>A0A9P5X033</accession>
<dbReference type="AlphaFoldDB" id="A0A9P5X033"/>
<evidence type="ECO:0000313" key="3">
    <source>
        <dbReference type="Proteomes" id="UP000807342"/>
    </source>
</evidence>
<evidence type="ECO:0000313" key="2">
    <source>
        <dbReference type="EMBL" id="KAF9440907.1"/>
    </source>
</evidence>
<proteinExistence type="predicted"/>
<comment type="caution">
    <text evidence="2">The sequence shown here is derived from an EMBL/GenBank/DDBJ whole genome shotgun (WGS) entry which is preliminary data.</text>
</comment>
<protein>
    <submittedName>
        <fullName evidence="2">Uncharacterized protein</fullName>
    </submittedName>
</protein>
<organism evidence="2 3">
    <name type="scientific">Macrolepiota fuliginosa MF-IS2</name>
    <dbReference type="NCBI Taxonomy" id="1400762"/>
    <lineage>
        <taxon>Eukaryota</taxon>
        <taxon>Fungi</taxon>
        <taxon>Dikarya</taxon>
        <taxon>Basidiomycota</taxon>
        <taxon>Agaricomycotina</taxon>
        <taxon>Agaricomycetes</taxon>
        <taxon>Agaricomycetidae</taxon>
        <taxon>Agaricales</taxon>
        <taxon>Agaricineae</taxon>
        <taxon>Agaricaceae</taxon>
        <taxon>Macrolepiota</taxon>
    </lineage>
</organism>